<dbReference type="EMBL" id="BQNB010019900">
    <property type="protein sequence ID" value="GJT90201.1"/>
    <property type="molecule type" value="Genomic_DNA"/>
</dbReference>
<reference evidence="2" key="1">
    <citation type="journal article" date="2022" name="Int. J. Mol. Sci.">
        <title>Draft Genome of Tanacetum Coccineum: Genomic Comparison of Closely Related Tanacetum-Family Plants.</title>
        <authorList>
            <person name="Yamashiro T."/>
            <person name="Shiraishi A."/>
            <person name="Nakayama K."/>
            <person name="Satake H."/>
        </authorList>
    </citation>
    <scope>NUCLEOTIDE SEQUENCE</scope>
</reference>
<feature type="compositionally biased region" description="Polar residues" evidence="1">
    <location>
        <begin position="373"/>
        <end position="403"/>
    </location>
</feature>
<sequence>MHTHASNSELVEPLPEPERTLNQRLRRRYRRVTFKQRNEPPAQPKFIYAPILDINYFCHFLDILENYNPMDDEPMWAADHVVALTPCSAITITETTNEFAIKDFPPPLFDQLLGEIRAFSQHENETLTEVWLLMNKMLKTCHGYNLSKGNIIKPFYHSLNETTQEVLNATACGIFLYKTPNQAYQLLEEKVLVKLDWAKNQKTKSSLKKTISFADEGSSNSDTDKIMTRMDSMTMKMDAQYKEFQSCSKQPNPDHNDDDKPMSPEEEAKFMQTFRRTCFYNDYCDRDSNCDNWRSSERNVYNRDNYQFNSDDKPDLQKQLSDFIKAQYSTNSFFKDTFMDLKIKLETTTKNHQASIQNLEAKFDIFADKQSIRTSGSLPSNTQPNPKGSSSKPYQPSQAQNKHVNVVFTRSGKSYNPPINPNDQPNNSETPVNFDSDDEYKEPTPQPKHKFKQISSAFLSDESSVMIQNKVPPKLGDPKSFLIPCNFSKAFSCNALADLGASINLIIDVIDEILEEDFDALLDEGSKILHSIEGTILEEKLFAEFDEFIAMIANENSESDSDTKEPPFEKITVNTDYKIKTSLQEPPSDLELKPLPDNLEYVFWENLFSSSNHIILAF</sequence>
<organism evidence="2 3">
    <name type="scientific">Tanacetum coccineum</name>
    <dbReference type="NCBI Taxonomy" id="301880"/>
    <lineage>
        <taxon>Eukaryota</taxon>
        <taxon>Viridiplantae</taxon>
        <taxon>Streptophyta</taxon>
        <taxon>Embryophyta</taxon>
        <taxon>Tracheophyta</taxon>
        <taxon>Spermatophyta</taxon>
        <taxon>Magnoliopsida</taxon>
        <taxon>eudicotyledons</taxon>
        <taxon>Gunneridae</taxon>
        <taxon>Pentapetalae</taxon>
        <taxon>asterids</taxon>
        <taxon>campanulids</taxon>
        <taxon>Asterales</taxon>
        <taxon>Asteraceae</taxon>
        <taxon>Asteroideae</taxon>
        <taxon>Anthemideae</taxon>
        <taxon>Anthemidinae</taxon>
        <taxon>Tanacetum</taxon>
    </lineage>
</organism>
<dbReference type="Proteomes" id="UP001151760">
    <property type="component" value="Unassembled WGS sequence"/>
</dbReference>
<name>A0ABQ5HQQ4_9ASTR</name>
<gene>
    <name evidence="2" type="ORF">Tco_1079046</name>
</gene>
<proteinExistence type="predicted"/>
<evidence type="ECO:0000313" key="2">
    <source>
        <dbReference type="EMBL" id="GJT90201.1"/>
    </source>
</evidence>
<feature type="region of interest" description="Disordered" evidence="1">
    <location>
        <begin position="245"/>
        <end position="264"/>
    </location>
</feature>
<reference evidence="2" key="2">
    <citation type="submission" date="2022-01" db="EMBL/GenBank/DDBJ databases">
        <authorList>
            <person name="Yamashiro T."/>
            <person name="Shiraishi A."/>
            <person name="Satake H."/>
            <person name="Nakayama K."/>
        </authorList>
    </citation>
    <scope>NUCLEOTIDE SEQUENCE</scope>
</reference>
<evidence type="ECO:0008006" key="4">
    <source>
        <dbReference type="Google" id="ProtNLM"/>
    </source>
</evidence>
<accession>A0ABQ5HQQ4</accession>
<comment type="caution">
    <text evidence="2">The sequence shown here is derived from an EMBL/GenBank/DDBJ whole genome shotgun (WGS) entry which is preliminary data.</text>
</comment>
<evidence type="ECO:0000256" key="1">
    <source>
        <dbReference type="SAM" id="MobiDB-lite"/>
    </source>
</evidence>
<evidence type="ECO:0000313" key="3">
    <source>
        <dbReference type="Proteomes" id="UP001151760"/>
    </source>
</evidence>
<protein>
    <recommendedName>
        <fullName evidence="4">Reverse transcriptase domain-containing protein</fullName>
    </recommendedName>
</protein>
<feature type="region of interest" description="Disordered" evidence="1">
    <location>
        <begin position="373"/>
        <end position="449"/>
    </location>
</feature>
<keyword evidence="3" id="KW-1185">Reference proteome</keyword>
<feature type="compositionally biased region" description="Basic and acidic residues" evidence="1">
    <location>
        <begin position="252"/>
        <end position="264"/>
    </location>
</feature>